<dbReference type="HOGENOM" id="CLU_112095_0_0_1"/>
<dbReference type="GO" id="GO:1990904">
    <property type="term" value="C:ribonucleoprotein complex"/>
    <property type="evidence" value="ECO:0007669"/>
    <property type="project" value="UniProtKB-KW"/>
</dbReference>
<dbReference type="GO" id="GO:0006412">
    <property type="term" value="P:translation"/>
    <property type="evidence" value="ECO:0007669"/>
    <property type="project" value="InterPro"/>
</dbReference>
<dbReference type="OrthoDB" id="274752at2759"/>
<dbReference type="InterPro" id="IPR000266">
    <property type="entry name" value="Ribosomal_uS17"/>
</dbReference>
<dbReference type="GO" id="GO:0005739">
    <property type="term" value="C:mitochondrion"/>
    <property type="evidence" value="ECO:0007669"/>
    <property type="project" value="TreeGrafter"/>
</dbReference>
<organism evidence="4 5">
    <name type="scientific">Eutypa lata (strain UCR-EL1)</name>
    <name type="common">Grapevine dieback disease fungus</name>
    <name type="synonym">Eutypa armeniacae</name>
    <dbReference type="NCBI Taxonomy" id="1287681"/>
    <lineage>
        <taxon>Eukaryota</taxon>
        <taxon>Fungi</taxon>
        <taxon>Dikarya</taxon>
        <taxon>Ascomycota</taxon>
        <taxon>Pezizomycotina</taxon>
        <taxon>Sordariomycetes</taxon>
        <taxon>Xylariomycetidae</taxon>
        <taxon>Xylariales</taxon>
        <taxon>Diatrypaceae</taxon>
        <taxon>Eutypa</taxon>
    </lineage>
</organism>
<evidence type="ECO:0000256" key="3">
    <source>
        <dbReference type="ARBA" id="ARBA00023274"/>
    </source>
</evidence>
<keyword evidence="5" id="KW-1185">Reference proteome</keyword>
<name>M7SSY2_EUTLA</name>
<dbReference type="PANTHER" id="PTHR10744:SF1">
    <property type="entry name" value="SMALL RIBOSOMAL SUBUNIT PROTEIN US17M"/>
    <property type="match status" value="1"/>
</dbReference>
<dbReference type="SUPFAM" id="SSF50249">
    <property type="entry name" value="Nucleic acid-binding proteins"/>
    <property type="match status" value="1"/>
</dbReference>
<gene>
    <name evidence="4" type="ORF">UCREL1_5628</name>
</gene>
<dbReference type="GO" id="GO:0005840">
    <property type="term" value="C:ribosome"/>
    <property type="evidence" value="ECO:0007669"/>
    <property type="project" value="UniProtKB-KW"/>
</dbReference>
<dbReference type="GO" id="GO:0003735">
    <property type="term" value="F:structural constituent of ribosome"/>
    <property type="evidence" value="ECO:0007669"/>
    <property type="project" value="InterPro"/>
</dbReference>
<evidence type="ECO:0000313" key="4">
    <source>
        <dbReference type="EMBL" id="EMR67372.1"/>
    </source>
</evidence>
<sequence>MASEVAATAASVVQRAVKEFHGIVVSAGKMDKTIKVKLGGMRYEPRVQKYFKQPRYALVHDPQNSARQGDVVAIAQSWRESQHVRHVVRHIIAPYGPGIDDRPAVPTVEERVAERAARRKAKDGRREVRRREAGHERAAELAAKEVRKALRVGRNVARTVAYALGVKVEDSGAVVSAAKGVDGGDNDDGGVD</sequence>
<dbReference type="STRING" id="1287681.M7SSY2"/>
<dbReference type="InterPro" id="IPR012340">
    <property type="entry name" value="NA-bd_OB-fold"/>
</dbReference>
<keyword evidence="3" id="KW-0687">Ribonucleoprotein</keyword>
<dbReference type="AlphaFoldDB" id="M7SSY2"/>
<dbReference type="eggNOG" id="ENOG502STU4">
    <property type="taxonomic scope" value="Eukaryota"/>
</dbReference>
<dbReference type="CDD" id="cd00364">
    <property type="entry name" value="Ribosomal_uS17"/>
    <property type="match status" value="1"/>
</dbReference>
<evidence type="ECO:0000313" key="5">
    <source>
        <dbReference type="Proteomes" id="UP000012174"/>
    </source>
</evidence>
<dbReference type="Pfam" id="PF00366">
    <property type="entry name" value="Ribosomal_S17"/>
    <property type="match status" value="1"/>
</dbReference>
<comment type="similarity">
    <text evidence="1">Belongs to the universal ribosomal protein uS17 family.</text>
</comment>
<proteinExistence type="inferred from homology"/>
<evidence type="ECO:0000256" key="1">
    <source>
        <dbReference type="ARBA" id="ARBA00010254"/>
    </source>
</evidence>
<dbReference type="PANTHER" id="PTHR10744">
    <property type="entry name" value="40S RIBOSOMAL PROTEIN S11 FAMILY MEMBER"/>
    <property type="match status" value="1"/>
</dbReference>
<reference evidence="5" key="1">
    <citation type="journal article" date="2013" name="Genome Announc.">
        <title>Draft genome sequence of the grapevine dieback fungus Eutypa lata UCR-EL1.</title>
        <authorList>
            <person name="Blanco-Ulate B."/>
            <person name="Rolshausen P.E."/>
            <person name="Cantu D."/>
        </authorList>
    </citation>
    <scope>NUCLEOTIDE SEQUENCE [LARGE SCALE GENOMIC DNA]</scope>
    <source>
        <strain evidence="5">UCR-EL1</strain>
    </source>
</reference>
<protein>
    <submittedName>
        <fullName evidence="4">Putative ribosomal protein s17 protein</fullName>
    </submittedName>
</protein>
<evidence type="ECO:0000256" key="2">
    <source>
        <dbReference type="ARBA" id="ARBA00022980"/>
    </source>
</evidence>
<dbReference type="Proteomes" id="UP000012174">
    <property type="component" value="Unassembled WGS sequence"/>
</dbReference>
<accession>M7SSY2</accession>
<dbReference type="EMBL" id="KB706452">
    <property type="protein sequence ID" value="EMR67372.1"/>
    <property type="molecule type" value="Genomic_DNA"/>
</dbReference>
<dbReference type="KEGG" id="ela:UCREL1_5628"/>
<keyword evidence="2 4" id="KW-0689">Ribosomal protein</keyword>
<dbReference type="OMA" id="VHDPNDS"/>
<dbReference type="Gene3D" id="2.40.50.140">
    <property type="entry name" value="Nucleic acid-binding proteins"/>
    <property type="match status" value="1"/>
</dbReference>